<dbReference type="InterPro" id="IPR029044">
    <property type="entry name" value="Nucleotide-diphossugar_trans"/>
</dbReference>
<sequence length="248" mass="27630">MLNILIPMGGGAKSFEMAGYSFPKPIIDVNGKTMIEVVVNNLRPQVPHRFIFVCQRDHYEKYDLHNIFKRATNNNFEVVLLGGPTAGQACTVLAAKQYLDSADGLLIANADQYINVAINDFLQKALDNNGDGLVMTFKSTHPKWSYVRVDAVGLALETAEKKVISDNATVGLYYFKHGSDYVAAAEAMINKDIKFNGQFYVCPCYNELILADKKVYIYDIPTEKMHGMGTPEDLAGFLEWSKGNKIKL</sequence>
<gene>
    <name evidence="2" type="ORF">A3J93_01200</name>
</gene>
<dbReference type="InterPro" id="IPR025877">
    <property type="entry name" value="MobA-like_NTP_Trfase"/>
</dbReference>
<evidence type="ECO:0000259" key="1">
    <source>
        <dbReference type="Pfam" id="PF12804"/>
    </source>
</evidence>
<dbReference type="AlphaFoldDB" id="A0A1F6NXQ7"/>
<dbReference type="GO" id="GO:0016779">
    <property type="term" value="F:nucleotidyltransferase activity"/>
    <property type="evidence" value="ECO:0007669"/>
    <property type="project" value="UniProtKB-ARBA"/>
</dbReference>
<dbReference type="SUPFAM" id="SSF53448">
    <property type="entry name" value="Nucleotide-diphospho-sugar transferases"/>
    <property type="match status" value="1"/>
</dbReference>
<feature type="domain" description="MobA-like NTP transferase" evidence="1">
    <location>
        <begin position="13"/>
        <end position="143"/>
    </location>
</feature>
<accession>A0A1F6NXQ7</accession>
<dbReference type="STRING" id="1798704.A3J93_01200"/>
<dbReference type="EMBL" id="MFQZ01000001">
    <property type="protein sequence ID" value="OGH88695.1"/>
    <property type="molecule type" value="Genomic_DNA"/>
</dbReference>
<dbReference type="Proteomes" id="UP000177907">
    <property type="component" value="Unassembled WGS sequence"/>
</dbReference>
<dbReference type="InterPro" id="IPR016873">
    <property type="entry name" value="Caps_polysacc_synth_BcbE_prd"/>
</dbReference>
<dbReference type="Pfam" id="PF12804">
    <property type="entry name" value="NTP_transf_3"/>
    <property type="match status" value="1"/>
</dbReference>
<reference evidence="2 3" key="1">
    <citation type="journal article" date="2016" name="Nat. Commun.">
        <title>Thousands of microbial genomes shed light on interconnected biogeochemical processes in an aquifer system.</title>
        <authorList>
            <person name="Anantharaman K."/>
            <person name="Brown C.T."/>
            <person name="Hug L.A."/>
            <person name="Sharon I."/>
            <person name="Castelle C.J."/>
            <person name="Probst A.J."/>
            <person name="Thomas B.C."/>
            <person name="Singh A."/>
            <person name="Wilkins M.J."/>
            <person name="Karaoz U."/>
            <person name="Brodie E.L."/>
            <person name="Williams K.H."/>
            <person name="Hubbard S.S."/>
            <person name="Banfield J.F."/>
        </authorList>
    </citation>
    <scope>NUCLEOTIDE SEQUENCE [LARGE SCALE GENOMIC DNA]</scope>
</reference>
<proteinExistence type="predicted"/>
<name>A0A1F6NXQ7_9BACT</name>
<protein>
    <submittedName>
        <fullName evidence="2">Glycosyl transferase family 2</fullName>
    </submittedName>
</protein>
<evidence type="ECO:0000313" key="2">
    <source>
        <dbReference type="EMBL" id="OGH88695.1"/>
    </source>
</evidence>
<dbReference type="Gene3D" id="3.90.550.10">
    <property type="entry name" value="Spore Coat Polysaccharide Biosynthesis Protein SpsA, Chain A"/>
    <property type="match status" value="1"/>
</dbReference>
<keyword evidence="2" id="KW-0808">Transferase</keyword>
<dbReference type="PIRSF" id="PIRSF028162">
    <property type="entry name" value="BcbE_prd"/>
    <property type="match status" value="1"/>
</dbReference>
<comment type="caution">
    <text evidence="2">The sequence shown here is derived from an EMBL/GenBank/DDBJ whole genome shotgun (WGS) entry which is preliminary data.</text>
</comment>
<evidence type="ECO:0000313" key="3">
    <source>
        <dbReference type="Proteomes" id="UP000177907"/>
    </source>
</evidence>
<organism evidence="2 3">
    <name type="scientific">Candidatus Magasanikbacteria bacterium RIFOXYC2_FULL_42_28</name>
    <dbReference type="NCBI Taxonomy" id="1798704"/>
    <lineage>
        <taxon>Bacteria</taxon>
        <taxon>Candidatus Magasanikiibacteriota</taxon>
    </lineage>
</organism>
<dbReference type="CDD" id="cd04183">
    <property type="entry name" value="GT2_BcE_like"/>
    <property type="match status" value="1"/>
</dbReference>